<proteinExistence type="predicted"/>
<name>A0A0F9MMC0_9ZZZZ</name>
<protein>
    <submittedName>
        <fullName evidence="1">Uncharacterized protein</fullName>
    </submittedName>
</protein>
<comment type="caution">
    <text evidence="1">The sequence shown here is derived from an EMBL/GenBank/DDBJ whole genome shotgun (WGS) entry which is preliminary data.</text>
</comment>
<organism evidence="1">
    <name type="scientific">marine sediment metagenome</name>
    <dbReference type="NCBI Taxonomy" id="412755"/>
    <lineage>
        <taxon>unclassified sequences</taxon>
        <taxon>metagenomes</taxon>
        <taxon>ecological metagenomes</taxon>
    </lineage>
</organism>
<gene>
    <name evidence="1" type="ORF">LCGC14_1056890</name>
</gene>
<accession>A0A0F9MMC0</accession>
<dbReference type="AlphaFoldDB" id="A0A0F9MMC0"/>
<dbReference type="EMBL" id="LAZR01004459">
    <property type="protein sequence ID" value="KKN08420.1"/>
    <property type="molecule type" value="Genomic_DNA"/>
</dbReference>
<reference evidence="1" key="1">
    <citation type="journal article" date="2015" name="Nature">
        <title>Complex archaea that bridge the gap between prokaryotes and eukaryotes.</title>
        <authorList>
            <person name="Spang A."/>
            <person name="Saw J.H."/>
            <person name="Jorgensen S.L."/>
            <person name="Zaremba-Niedzwiedzka K."/>
            <person name="Martijn J."/>
            <person name="Lind A.E."/>
            <person name="van Eijk R."/>
            <person name="Schleper C."/>
            <person name="Guy L."/>
            <person name="Ettema T.J."/>
        </authorList>
    </citation>
    <scope>NUCLEOTIDE SEQUENCE</scope>
</reference>
<evidence type="ECO:0000313" key="1">
    <source>
        <dbReference type="EMBL" id="KKN08420.1"/>
    </source>
</evidence>
<sequence>MINNQTEYRDRVERGLCVACSRALDRDAVMCQSCADHNSQLVRDRGFRNKLLAFEAYGGAVCACCGETEIAFLTLDHVNGDGNKRRELKGITGVRFYRILRQQGYPTDPPLQVLCFNCNSGRAINNGVCPHKEVVR</sequence>